<keyword evidence="1" id="KW-0808">Transferase</keyword>
<dbReference type="PANTHER" id="PTHR35046:SF9">
    <property type="entry name" value="RNA-DIRECTED DNA POLYMERASE"/>
    <property type="match status" value="1"/>
</dbReference>
<keyword evidence="3" id="KW-0540">Nuclease</keyword>
<evidence type="ECO:0000256" key="2">
    <source>
        <dbReference type="ARBA" id="ARBA00022695"/>
    </source>
</evidence>
<dbReference type="GO" id="GO:0003964">
    <property type="term" value="F:RNA-directed DNA polymerase activity"/>
    <property type="evidence" value="ECO:0007669"/>
    <property type="project" value="UniProtKB-KW"/>
</dbReference>
<dbReference type="Proteomes" id="UP001234989">
    <property type="component" value="Chromosome 7"/>
</dbReference>
<dbReference type="Gene3D" id="1.10.340.70">
    <property type="match status" value="1"/>
</dbReference>
<dbReference type="CDD" id="cd09274">
    <property type="entry name" value="RNase_HI_RT_Ty3"/>
    <property type="match status" value="1"/>
</dbReference>
<dbReference type="InterPro" id="IPR041588">
    <property type="entry name" value="Integrase_H2C2"/>
</dbReference>
<dbReference type="InterPro" id="IPR012337">
    <property type="entry name" value="RNaseH-like_sf"/>
</dbReference>
<dbReference type="InterPro" id="IPR036397">
    <property type="entry name" value="RNaseH_sf"/>
</dbReference>
<dbReference type="GO" id="GO:0015074">
    <property type="term" value="P:DNA integration"/>
    <property type="evidence" value="ECO:0007669"/>
    <property type="project" value="InterPro"/>
</dbReference>
<keyword evidence="2" id="KW-0548">Nucleotidyltransferase</keyword>
<protein>
    <recommendedName>
        <fullName evidence="7">Integrase catalytic domain-containing protein</fullName>
    </recommendedName>
</protein>
<keyword evidence="5" id="KW-0378">Hydrolase</keyword>
<dbReference type="InterPro" id="IPR001584">
    <property type="entry name" value="Integrase_cat-core"/>
</dbReference>
<dbReference type="PANTHER" id="PTHR35046">
    <property type="entry name" value="ZINC KNUCKLE (CCHC-TYPE) FAMILY PROTEIN"/>
    <property type="match status" value="1"/>
</dbReference>
<dbReference type="SUPFAM" id="SSF53098">
    <property type="entry name" value="Ribonuclease H-like"/>
    <property type="match status" value="1"/>
</dbReference>
<gene>
    <name evidence="8" type="ORF">MTR67_030929</name>
</gene>
<dbReference type="PROSITE" id="PS50994">
    <property type="entry name" value="INTEGRASE"/>
    <property type="match status" value="1"/>
</dbReference>
<feature type="domain" description="Integrase catalytic" evidence="7">
    <location>
        <begin position="177"/>
        <end position="278"/>
    </location>
</feature>
<evidence type="ECO:0000256" key="6">
    <source>
        <dbReference type="ARBA" id="ARBA00022918"/>
    </source>
</evidence>
<reference evidence="8" key="1">
    <citation type="submission" date="2023-08" db="EMBL/GenBank/DDBJ databases">
        <title>A de novo genome assembly of Solanum verrucosum Schlechtendal, a Mexican diploid species geographically isolated from the other diploid A-genome species in potato relatives.</title>
        <authorList>
            <person name="Hosaka K."/>
        </authorList>
    </citation>
    <scope>NUCLEOTIDE SEQUENCE</scope>
    <source>
        <tissue evidence="8">Young leaves</tissue>
    </source>
</reference>
<dbReference type="Gene3D" id="3.30.420.10">
    <property type="entry name" value="Ribonuclease H-like superfamily/Ribonuclease H"/>
    <property type="match status" value="1"/>
</dbReference>
<evidence type="ECO:0000313" key="9">
    <source>
        <dbReference type="Proteomes" id="UP001234989"/>
    </source>
</evidence>
<dbReference type="SUPFAM" id="SSF56672">
    <property type="entry name" value="DNA/RNA polymerases"/>
    <property type="match status" value="1"/>
</dbReference>
<evidence type="ECO:0000256" key="3">
    <source>
        <dbReference type="ARBA" id="ARBA00022722"/>
    </source>
</evidence>
<dbReference type="GO" id="GO:0003676">
    <property type="term" value="F:nucleic acid binding"/>
    <property type="evidence" value="ECO:0007669"/>
    <property type="project" value="InterPro"/>
</dbReference>
<evidence type="ECO:0000313" key="8">
    <source>
        <dbReference type="EMBL" id="WMV37544.1"/>
    </source>
</evidence>
<proteinExistence type="predicted"/>
<keyword evidence="4" id="KW-0255">Endonuclease</keyword>
<dbReference type="EMBL" id="CP133618">
    <property type="protein sequence ID" value="WMV37544.1"/>
    <property type="molecule type" value="Genomic_DNA"/>
</dbReference>
<evidence type="ECO:0000256" key="1">
    <source>
        <dbReference type="ARBA" id="ARBA00022679"/>
    </source>
</evidence>
<dbReference type="InterPro" id="IPR043502">
    <property type="entry name" value="DNA/RNA_pol_sf"/>
</dbReference>
<accession>A0AAF0U1I7</accession>
<dbReference type="InterPro" id="IPR041373">
    <property type="entry name" value="RT_RNaseH"/>
</dbReference>
<evidence type="ECO:0000259" key="7">
    <source>
        <dbReference type="PROSITE" id="PS50994"/>
    </source>
</evidence>
<dbReference type="GO" id="GO:0004519">
    <property type="term" value="F:endonuclease activity"/>
    <property type="evidence" value="ECO:0007669"/>
    <property type="project" value="UniProtKB-KW"/>
</dbReference>
<dbReference type="GO" id="GO:0016787">
    <property type="term" value="F:hydrolase activity"/>
    <property type="evidence" value="ECO:0007669"/>
    <property type="project" value="UniProtKB-KW"/>
</dbReference>
<keyword evidence="6" id="KW-0695">RNA-directed DNA polymerase</keyword>
<sequence>MQEGKPLAFFSEKLKGATLKYSTYDKELYALVRVLAHWQHYLWHKEFVIRTDHESLKHLKGQSKLNQRHAKWVEFIETFPYVINYKQGKENMVADALSRRWPSMCAHELMERVICQGGYSGGLIGHFGVPKTLDILKEQFFWPKMKHDVEMICGQCLECKQAKSTTRPQGKYTPLPTPNGPWMDISMDFVLGLPRTKRGHDSIFVVVDRFSKMAHFIPCHKCDDASHVASLFVINVLKLHGVPQTIFSDRDSKFLSHFWKSLWGTLGTKLMFSTYCHP</sequence>
<dbReference type="Pfam" id="PF17921">
    <property type="entry name" value="Integrase_H2C2"/>
    <property type="match status" value="1"/>
</dbReference>
<keyword evidence="9" id="KW-1185">Reference proteome</keyword>
<evidence type="ECO:0000256" key="5">
    <source>
        <dbReference type="ARBA" id="ARBA00022801"/>
    </source>
</evidence>
<evidence type="ECO:0000256" key="4">
    <source>
        <dbReference type="ARBA" id="ARBA00022759"/>
    </source>
</evidence>
<dbReference type="AlphaFoldDB" id="A0AAF0U1I7"/>
<organism evidence="8 9">
    <name type="scientific">Solanum verrucosum</name>
    <dbReference type="NCBI Taxonomy" id="315347"/>
    <lineage>
        <taxon>Eukaryota</taxon>
        <taxon>Viridiplantae</taxon>
        <taxon>Streptophyta</taxon>
        <taxon>Embryophyta</taxon>
        <taxon>Tracheophyta</taxon>
        <taxon>Spermatophyta</taxon>
        <taxon>Magnoliopsida</taxon>
        <taxon>eudicotyledons</taxon>
        <taxon>Gunneridae</taxon>
        <taxon>Pentapetalae</taxon>
        <taxon>asterids</taxon>
        <taxon>lamiids</taxon>
        <taxon>Solanales</taxon>
        <taxon>Solanaceae</taxon>
        <taxon>Solanoideae</taxon>
        <taxon>Solaneae</taxon>
        <taxon>Solanum</taxon>
    </lineage>
</organism>
<dbReference type="Pfam" id="PF17917">
    <property type="entry name" value="RT_RNaseH"/>
    <property type="match status" value="1"/>
</dbReference>
<name>A0AAF0U1I7_SOLVR</name>